<keyword evidence="12" id="KW-1185">Reference proteome</keyword>
<dbReference type="EMBL" id="LVJN01000020">
    <property type="protein sequence ID" value="OSM02454.1"/>
    <property type="molecule type" value="Genomic_DNA"/>
</dbReference>
<dbReference type="PANTHER" id="PTHR13501:SF8">
    <property type="entry name" value="LARGE RIBOSOMAL SUBUNIT PROTEIN UL22M"/>
    <property type="match status" value="1"/>
</dbReference>
<keyword evidence="2 7" id="KW-0699">rRNA-binding</keyword>
<evidence type="ECO:0000256" key="6">
    <source>
        <dbReference type="ARBA" id="ARBA00035207"/>
    </source>
</evidence>
<dbReference type="GO" id="GO:0006412">
    <property type="term" value="P:translation"/>
    <property type="evidence" value="ECO:0007669"/>
    <property type="project" value="UniProtKB-UniRule"/>
</dbReference>
<dbReference type="InterPro" id="IPR018260">
    <property type="entry name" value="Ribosomal_uL22_CS"/>
</dbReference>
<dbReference type="FunFam" id="3.90.470.10:FF:000001">
    <property type="entry name" value="50S ribosomal protein L22"/>
    <property type="match status" value="1"/>
</dbReference>
<evidence type="ECO:0000256" key="2">
    <source>
        <dbReference type="ARBA" id="ARBA00022730"/>
    </source>
</evidence>
<dbReference type="CDD" id="cd00336">
    <property type="entry name" value="Ribosomal_L22"/>
    <property type="match status" value="1"/>
</dbReference>
<evidence type="ECO:0000256" key="10">
    <source>
        <dbReference type="RuleBase" id="RU004008"/>
    </source>
</evidence>
<dbReference type="Pfam" id="PF00237">
    <property type="entry name" value="Ribosomal_L22"/>
    <property type="match status" value="1"/>
</dbReference>
<gene>
    <name evidence="7" type="primary">rplV</name>
    <name evidence="11" type="ORF">MAIT1_02598</name>
</gene>
<keyword evidence="3 7" id="KW-0694">RNA-binding</keyword>
<dbReference type="OrthoDB" id="9805969at2"/>
<dbReference type="Proteomes" id="UP000194003">
    <property type="component" value="Unassembled WGS sequence"/>
</dbReference>
<dbReference type="InterPro" id="IPR047867">
    <property type="entry name" value="Ribosomal_uL22_bac/org-type"/>
</dbReference>
<evidence type="ECO:0000313" key="11">
    <source>
        <dbReference type="EMBL" id="OSM02454.1"/>
    </source>
</evidence>
<comment type="similarity">
    <text evidence="1 7 8">Belongs to the universal ribosomal protein uL22 family.</text>
</comment>
<evidence type="ECO:0000256" key="3">
    <source>
        <dbReference type="ARBA" id="ARBA00022884"/>
    </source>
</evidence>
<protein>
    <recommendedName>
        <fullName evidence="6 7">Large ribosomal subunit protein uL22</fullName>
    </recommendedName>
</protein>
<comment type="subunit">
    <text evidence="7 9">Part of the 50S ribosomal subunit.</text>
</comment>
<dbReference type="Gene3D" id="3.90.470.10">
    <property type="entry name" value="Ribosomal protein L22/L17"/>
    <property type="match status" value="1"/>
</dbReference>
<keyword evidence="4 7" id="KW-0689">Ribosomal protein</keyword>
<dbReference type="GO" id="GO:0022625">
    <property type="term" value="C:cytosolic large ribosomal subunit"/>
    <property type="evidence" value="ECO:0007669"/>
    <property type="project" value="TreeGrafter"/>
</dbReference>
<evidence type="ECO:0000256" key="7">
    <source>
        <dbReference type="HAMAP-Rule" id="MF_01331"/>
    </source>
</evidence>
<dbReference type="AlphaFoldDB" id="A0A1Y2K5S1"/>
<evidence type="ECO:0000256" key="1">
    <source>
        <dbReference type="ARBA" id="ARBA00009451"/>
    </source>
</evidence>
<organism evidence="11 12">
    <name type="scientific">Magnetofaba australis IT-1</name>
    <dbReference type="NCBI Taxonomy" id="1434232"/>
    <lineage>
        <taxon>Bacteria</taxon>
        <taxon>Pseudomonadati</taxon>
        <taxon>Pseudomonadota</taxon>
        <taxon>Magnetococcia</taxon>
        <taxon>Magnetococcales</taxon>
        <taxon>Magnetococcaceae</taxon>
        <taxon>Magnetofaba</taxon>
    </lineage>
</organism>
<comment type="caution">
    <text evidence="11">The sequence shown here is derived from an EMBL/GenBank/DDBJ whole genome shotgun (WGS) entry which is preliminary data.</text>
</comment>
<dbReference type="RefSeq" id="WP_143814919.1">
    <property type="nucleotide sequence ID" value="NZ_LVJN01000020.1"/>
</dbReference>
<dbReference type="GO" id="GO:0003735">
    <property type="term" value="F:structural constituent of ribosome"/>
    <property type="evidence" value="ECO:0007669"/>
    <property type="project" value="InterPro"/>
</dbReference>
<dbReference type="InterPro" id="IPR001063">
    <property type="entry name" value="Ribosomal_uL22"/>
</dbReference>
<dbReference type="GO" id="GO:0019843">
    <property type="term" value="F:rRNA binding"/>
    <property type="evidence" value="ECO:0007669"/>
    <property type="project" value="UniProtKB-UniRule"/>
</dbReference>
<dbReference type="STRING" id="1434232.MAIT1_02598"/>
<evidence type="ECO:0000313" key="12">
    <source>
        <dbReference type="Proteomes" id="UP000194003"/>
    </source>
</evidence>
<reference evidence="11 12" key="1">
    <citation type="journal article" date="2016" name="BMC Genomics">
        <title>Combined genomic and structural analyses of a cultured magnetotactic bacterium reveals its niche adaptation to a dynamic environment.</title>
        <authorList>
            <person name="Araujo A.C."/>
            <person name="Morillo V."/>
            <person name="Cypriano J."/>
            <person name="Teixeira L.C."/>
            <person name="Leao P."/>
            <person name="Lyra S."/>
            <person name="Almeida L.G."/>
            <person name="Bazylinski D.A."/>
            <person name="Vasconcellos A.T."/>
            <person name="Abreu F."/>
            <person name="Lins U."/>
        </authorList>
    </citation>
    <scope>NUCLEOTIDE SEQUENCE [LARGE SCALE GENOMIC DNA]</scope>
    <source>
        <strain evidence="11 12">IT-1</strain>
    </source>
</reference>
<dbReference type="PROSITE" id="PS00464">
    <property type="entry name" value="RIBOSOMAL_L22"/>
    <property type="match status" value="1"/>
</dbReference>
<accession>A0A1Y2K5S1</accession>
<dbReference type="SUPFAM" id="SSF54843">
    <property type="entry name" value="Ribosomal protein L22"/>
    <property type="match status" value="1"/>
</dbReference>
<name>A0A1Y2K5S1_9PROT</name>
<dbReference type="NCBIfam" id="TIGR01044">
    <property type="entry name" value="rplV_bact"/>
    <property type="match status" value="1"/>
</dbReference>
<dbReference type="PANTHER" id="PTHR13501">
    <property type="entry name" value="CHLOROPLAST 50S RIBOSOMAL PROTEIN L22-RELATED"/>
    <property type="match status" value="1"/>
</dbReference>
<dbReference type="InterPro" id="IPR036394">
    <property type="entry name" value="Ribosomal_uL22_sf"/>
</dbReference>
<comment type="function">
    <text evidence="7 10">This protein binds specifically to 23S rRNA; its binding is stimulated by other ribosomal proteins, e.g., L4, L17, and L20. It is important during the early stages of 50S assembly. It makes multiple contacts with different domains of the 23S rRNA in the assembled 50S subunit and ribosome.</text>
</comment>
<keyword evidence="5 7" id="KW-0687">Ribonucleoprotein</keyword>
<evidence type="ECO:0000256" key="4">
    <source>
        <dbReference type="ARBA" id="ARBA00022980"/>
    </source>
</evidence>
<evidence type="ECO:0000256" key="9">
    <source>
        <dbReference type="RuleBase" id="RU004006"/>
    </source>
</evidence>
<dbReference type="HAMAP" id="MF_01331_B">
    <property type="entry name" value="Ribosomal_uL22_B"/>
    <property type="match status" value="1"/>
</dbReference>
<evidence type="ECO:0000256" key="5">
    <source>
        <dbReference type="ARBA" id="ARBA00023274"/>
    </source>
</evidence>
<dbReference type="InterPro" id="IPR005727">
    <property type="entry name" value="Ribosomal_uL22_bac/chlpt-type"/>
</dbReference>
<proteinExistence type="inferred from homology"/>
<sequence>MQEARAITKNQRVSPYKARLVIDQIRGQDVESALQILEFSKKRIARVVKETLKSAIANAENNLGLDVDTLIVSQAFVDQGPVLKRFKPRARGRASRILKRTSHITVAVSTQENSAD</sequence>
<evidence type="ECO:0000256" key="8">
    <source>
        <dbReference type="RuleBase" id="RU004005"/>
    </source>
</evidence>
<comment type="function">
    <text evidence="7">The globular domain of the protein is located near the polypeptide exit tunnel on the outside of the subunit, while an extended beta-hairpin is found that lines the wall of the exit tunnel in the center of the 70S ribosome.</text>
</comment>